<dbReference type="Proteomes" id="UP000762676">
    <property type="component" value="Unassembled WGS sequence"/>
</dbReference>
<reference evidence="2 3" key="1">
    <citation type="journal article" date="2021" name="Elife">
        <title>Chloroplast acquisition without the gene transfer in kleptoplastic sea slugs, Plakobranchus ocellatus.</title>
        <authorList>
            <person name="Maeda T."/>
            <person name="Takahashi S."/>
            <person name="Yoshida T."/>
            <person name="Shimamura S."/>
            <person name="Takaki Y."/>
            <person name="Nagai Y."/>
            <person name="Toyoda A."/>
            <person name="Suzuki Y."/>
            <person name="Arimoto A."/>
            <person name="Ishii H."/>
            <person name="Satoh N."/>
            <person name="Nishiyama T."/>
            <person name="Hasebe M."/>
            <person name="Maruyama T."/>
            <person name="Minagawa J."/>
            <person name="Obokata J."/>
            <person name="Shigenobu S."/>
        </authorList>
    </citation>
    <scope>NUCLEOTIDE SEQUENCE [LARGE SCALE GENOMIC DNA]</scope>
</reference>
<proteinExistence type="predicted"/>
<accession>A0AAV4H3G3</accession>
<name>A0AAV4H3G3_9GAST</name>
<keyword evidence="1" id="KW-0472">Membrane</keyword>
<comment type="caution">
    <text evidence="2">The sequence shown here is derived from an EMBL/GenBank/DDBJ whole genome shotgun (WGS) entry which is preliminary data.</text>
</comment>
<dbReference type="EMBL" id="BMAT01001781">
    <property type="protein sequence ID" value="GFR92458.1"/>
    <property type="molecule type" value="Genomic_DNA"/>
</dbReference>
<keyword evidence="1" id="KW-1133">Transmembrane helix</keyword>
<evidence type="ECO:0008006" key="4">
    <source>
        <dbReference type="Google" id="ProtNLM"/>
    </source>
</evidence>
<sequence>MRDFFESCGYLLEVLDDACYTVSKISRIDALIPRPEQSSQCTKLIMTYHPHNLVARKIVLNNLSILQADPDAREVFDEPPLVVYRRAKNIRDILVRSRISASHDSRTRPCRRPRCKTCTYVSQSSEINTPRGVFTIADSFTCTSRNLIYAIVCKRCDMVYIGETGRNLATRFSDNLRDKPVSLYFCSSGHQGCTDMEVLVVVVVVVVLVVVVLAVVVVVYILLVVVIVVVVVMVQVAAAGGVALVVTATAFTKHTLSKLFLF</sequence>
<organism evidence="2 3">
    <name type="scientific">Elysia marginata</name>
    <dbReference type="NCBI Taxonomy" id="1093978"/>
    <lineage>
        <taxon>Eukaryota</taxon>
        <taxon>Metazoa</taxon>
        <taxon>Spiralia</taxon>
        <taxon>Lophotrochozoa</taxon>
        <taxon>Mollusca</taxon>
        <taxon>Gastropoda</taxon>
        <taxon>Heterobranchia</taxon>
        <taxon>Euthyneura</taxon>
        <taxon>Panpulmonata</taxon>
        <taxon>Sacoglossa</taxon>
        <taxon>Placobranchoidea</taxon>
        <taxon>Plakobranchidae</taxon>
        <taxon>Elysia</taxon>
    </lineage>
</organism>
<feature type="transmembrane region" description="Helical" evidence="1">
    <location>
        <begin position="198"/>
        <end position="221"/>
    </location>
</feature>
<evidence type="ECO:0000313" key="3">
    <source>
        <dbReference type="Proteomes" id="UP000762676"/>
    </source>
</evidence>
<feature type="transmembrane region" description="Helical" evidence="1">
    <location>
        <begin position="227"/>
        <end position="251"/>
    </location>
</feature>
<keyword evidence="3" id="KW-1185">Reference proteome</keyword>
<gene>
    <name evidence="2" type="ORF">ElyMa_000868500</name>
</gene>
<protein>
    <recommendedName>
        <fullName evidence="4">GIY-YIG domain-containing protein</fullName>
    </recommendedName>
</protein>
<keyword evidence="1" id="KW-0812">Transmembrane</keyword>
<dbReference type="AlphaFoldDB" id="A0AAV4H3G3"/>
<evidence type="ECO:0000313" key="2">
    <source>
        <dbReference type="EMBL" id="GFR92458.1"/>
    </source>
</evidence>
<evidence type="ECO:0000256" key="1">
    <source>
        <dbReference type="SAM" id="Phobius"/>
    </source>
</evidence>